<evidence type="ECO:0000313" key="9">
    <source>
        <dbReference type="EMBL" id="PSN69986.1"/>
    </source>
</evidence>
<feature type="domain" description="Zn(2)-C6 fungal-type" evidence="8">
    <location>
        <begin position="28"/>
        <end position="56"/>
    </location>
</feature>
<dbReference type="GO" id="GO:0003677">
    <property type="term" value="F:DNA binding"/>
    <property type="evidence" value="ECO:0007669"/>
    <property type="project" value="UniProtKB-KW"/>
</dbReference>
<gene>
    <name evidence="9" type="ORF">BS50DRAFT_571303</name>
</gene>
<dbReference type="SUPFAM" id="SSF57701">
    <property type="entry name" value="Zn2/Cys6 DNA-binding domain"/>
    <property type="match status" value="1"/>
</dbReference>
<dbReference type="GO" id="GO:0008270">
    <property type="term" value="F:zinc ion binding"/>
    <property type="evidence" value="ECO:0007669"/>
    <property type="project" value="InterPro"/>
</dbReference>
<evidence type="ECO:0000256" key="1">
    <source>
        <dbReference type="ARBA" id="ARBA00022723"/>
    </source>
</evidence>
<keyword evidence="10" id="KW-1185">Reference proteome</keyword>
<keyword evidence="5" id="KW-0804">Transcription</keyword>
<dbReference type="Pfam" id="PF00172">
    <property type="entry name" value="Zn_clus"/>
    <property type="match status" value="1"/>
</dbReference>
<dbReference type="PANTHER" id="PTHR36206:SF12">
    <property type="entry name" value="ASPERCRYPTIN BIOSYNTHESIS CLUSTER-SPECIFIC TRANSCRIPTION REGULATOR ATNN-RELATED"/>
    <property type="match status" value="1"/>
</dbReference>
<dbReference type="AlphaFoldDB" id="A0A2T2NXH9"/>
<sequence>MPAPPHEKADLVRGRKRQRKKAPKTRSGCITCKIRHTKCDETKPNCQKCTSTGRKCDGYAAGNASSRTVPPARPKPRLKQPRATMASRSAILLPKISHPSHPFHPVSPSHSPIPRSPFTPSSASHPTPTSPRALAYFIQRSEPALTGAFCVQVWRDTVLRMCVGSTAVANAIVALAGVHELVSRRPPSSRSSSSSPSLLVPTFGPWNGENERAEVVKKREWSEEVCWRHYVDAVRSARELVLRASRERDGLGIGLHAREEVLIVCAVFVVVEMLLGNFGAAERHLRAGLGMVGEFLDAANAMSATESVVIGGEDGGKGLEPGTLDLIGLFARLDLQFLGLREQKRGGVRASAKVHERKRAKERSKHPIREISQPLPNVPSAGLYRFVKRALYWIRDVGLHCKYAAIKPEAAFAEQDDLLFALAQWRAGFPYHDPDLDWAPGSEAPRFPVVANLLVAYHLIRIKVWTALSASENVFDEHDCRLSFEAVVENAEVVLAYRSCESKNAVFSLEASVVEPLWVVAVKCRDSVLRRRAVELLESAGREGVWDGDVMANTARIAIGIEEEDEDGFNWGLYNEGGLVNRGNRERINDVIVSVDQETGKASVDLGWFEDGAWRWETRPIRS</sequence>
<feature type="region of interest" description="Disordered" evidence="7">
    <location>
        <begin position="1"/>
        <end position="28"/>
    </location>
</feature>
<dbReference type="Gene3D" id="4.10.240.10">
    <property type="entry name" value="Zn(2)-C6 fungal-type DNA-binding domain"/>
    <property type="match status" value="1"/>
</dbReference>
<proteinExistence type="predicted"/>
<evidence type="ECO:0000259" key="8">
    <source>
        <dbReference type="PROSITE" id="PS50048"/>
    </source>
</evidence>
<dbReference type="CDD" id="cd00067">
    <property type="entry name" value="GAL4"/>
    <property type="match status" value="1"/>
</dbReference>
<dbReference type="STRING" id="1448308.A0A2T2NXH9"/>
<keyword evidence="1" id="KW-0479">Metal-binding</keyword>
<dbReference type="PROSITE" id="PS50048">
    <property type="entry name" value="ZN2_CY6_FUNGAL_2"/>
    <property type="match status" value="1"/>
</dbReference>
<dbReference type="PANTHER" id="PTHR36206">
    <property type="entry name" value="ASPERCRYPTIN BIOSYNTHESIS CLUSTER-SPECIFIC TRANSCRIPTION REGULATOR ATNN-RELATED"/>
    <property type="match status" value="1"/>
</dbReference>
<dbReference type="EMBL" id="KZ678132">
    <property type="protein sequence ID" value="PSN69986.1"/>
    <property type="molecule type" value="Genomic_DNA"/>
</dbReference>
<reference evidence="9 10" key="1">
    <citation type="journal article" date="2018" name="Front. Microbiol.">
        <title>Genome-Wide Analysis of Corynespora cassiicola Leaf Fall Disease Putative Effectors.</title>
        <authorList>
            <person name="Lopez D."/>
            <person name="Ribeiro S."/>
            <person name="Label P."/>
            <person name="Fumanal B."/>
            <person name="Venisse J.S."/>
            <person name="Kohler A."/>
            <person name="de Oliveira R.R."/>
            <person name="Labutti K."/>
            <person name="Lipzen A."/>
            <person name="Lail K."/>
            <person name="Bauer D."/>
            <person name="Ohm R.A."/>
            <person name="Barry K.W."/>
            <person name="Spatafora J."/>
            <person name="Grigoriev I.V."/>
            <person name="Martin F.M."/>
            <person name="Pujade-Renaud V."/>
        </authorList>
    </citation>
    <scope>NUCLEOTIDE SEQUENCE [LARGE SCALE GENOMIC DNA]</scope>
    <source>
        <strain evidence="9 10">Philippines</strain>
    </source>
</reference>
<evidence type="ECO:0000256" key="2">
    <source>
        <dbReference type="ARBA" id="ARBA00022833"/>
    </source>
</evidence>
<accession>A0A2T2NXH9</accession>
<feature type="compositionally biased region" description="Basic residues" evidence="7">
    <location>
        <begin position="14"/>
        <end position="24"/>
    </location>
</feature>
<evidence type="ECO:0000256" key="4">
    <source>
        <dbReference type="ARBA" id="ARBA00023125"/>
    </source>
</evidence>
<evidence type="ECO:0000256" key="5">
    <source>
        <dbReference type="ARBA" id="ARBA00023163"/>
    </source>
</evidence>
<dbReference type="InterPro" id="IPR052360">
    <property type="entry name" value="Transcr_Regulatory_Proteins"/>
</dbReference>
<dbReference type="Proteomes" id="UP000240883">
    <property type="component" value="Unassembled WGS sequence"/>
</dbReference>
<feature type="region of interest" description="Disordered" evidence="7">
    <location>
        <begin position="60"/>
        <end position="83"/>
    </location>
</feature>
<dbReference type="InterPro" id="IPR001138">
    <property type="entry name" value="Zn2Cys6_DnaBD"/>
</dbReference>
<dbReference type="SMART" id="SM00066">
    <property type="entry name" value="GAL4"/>
    <property type="match status" value="1"/>
</dbReference>
<protein>
    <recommendedName>
        <fullName evidence="8">Zn(2)-C6 fungal-type domain-containing protein</fullName>
    </recommendedName>
</protein>
<evidence type="ECO:0000256" key="3">
    <source>
        <dbReference type="ARBA" id="ARBA00023015"/>
    </source>
</evidence>
<evidence type="ECO:0000256" key="7">
    <source>
        <dbReference type="SAM" id="MobiDB-lite"/>
    </source>
</evidence>
<evidence type="ECO:0000313" key="10">
    <source>
        <dbReference type="Proteomes" id="UP000240883"/>
    </source>
</evidence>
<keyword evidence="6" id="KW-0539">Nucleus</keyword>
<keyword evidence="3" id="KW-0805">Transcription regulation</keyword>
<feature type="compositionally biased region" description="Low complexity" evidence="7">
    <location>
        <begin position="97"/>
        <end position="129"/>
    </location>
</feature>
<dbReference type="GO" id="GO:0000981">
    <property type="term" value="F:DNA-binding transcription factor activity, RNA polymerase II-specific"/>
    <property type="evidence" value="ECO:0007669"/>
    <property type="project" value="InterPro"/>
</dbReference>
<feature type="compositionally biased region" description="Basic and acidic residues" evidence="7">
    <location>
        <begin position="1"/>
        <end position="13"/>
    </location>
</feature>
<dbReference type="PROSITE" id="PS00463">
    <property type="entry name" value="ZN2_CY6_FUNGAL_1"/>
    <property type="match status" value="1"/>
</dbReference>
<evidence type="ECO:0000256" key="6">
    <source>
        <dbReference type="ARBA" id="ARBA00023242"/>
    </source>
</evidence>
<keyword evidence="2" id="KW-0862">Zinc</keyword>
<name>A0A2T2NXH9_CORCC</name>
<dbReference type="InterPro" id="IPR036864">
    <property type="entry name" value="Zn2-C6_fun-type_DNA-bd_sf"/>
</dbReference>
<organism evidence="9 10">
    <name type="scientific">Corynespora cassiicola Philippines</name>
    <dbReference type="NCBI Taxonomy" id="1448308"/>
    <lineage>
        <taxon>Eukaryota</taxon>
        <taxon>Fungi</taxon>
        <taxon>Dikarya</taxon>
        <taxon>Ascomycota</taxon>
        <taxon>Pezizomycotina</taxon>
        <taxon>Dothideomycetes</taxon>
        <taxon>Pleosporomycetidae</taxon>
        <taxon>Pleosporales</taxon>
        <taxon>Corynesporascaceae</taxon>
        <taxon>Corynespora</taxon>
    </lineage>
</organism>
<keyword evidence="4" id="KW-0238">DNA-binding</keyword>
<dbReference type="OrthoDB" id="2593732at2759"/>
<feature type="region of interest" description="Disordered" evidence="7">
    <location>
        <begin position="96"/>
        <end position="129"/>
    </location>
</feature>